<protein>
    <submittedName>
        <fullName evidence="3">Putative surface protein with fasciclin (FAS1) repeats</fullName>
    </submittedName>
</protein>
<feature type="domain" description="FAS1" evidence="2">
    <location>
        <begin position="169"/>
        <end position="317"/>
    </location>
</feature>
<evidence type="ECO:0000313" key="4">
    <source>
        <dbReference type="Proteomes" id="UP000541352"/>
    </source>
</evidence>
<sequence>MNIYWKTLKTVSLALTVLASSLFLMSCEKDEPTSNTITDVVLQNNDFTILRAAVSRAGLADALRAGTLTVFAPNDAAFTASGLDLATINSLDVNTLTAVLQYHVLATKNLSTDLPTASNTEVTTLSGGKAYITKGTSGVSINGAKVIAADVAADNGVIHVINRVLLPPAGNLLQVAQGNTNFTFLVAALNKVIQENLTVGATVTAVLTGSSPYTVFAPTNAAFQATPFNSIEAINAASGATLTTLTNVLLSHVVVGRVFSTNLVAGTVTSAGQAPLTVTLGETVQVRGAGNGTNNATVTSADVVATNGVIHVIDRVILP</sequence>
<dbReference type="EMBL" id="JACIBY010000011">
    <property type="protein sequence ID" value="MBB3840481.1"/>
    <property type="molecule type" value="Genomic_DNA"/>
</dbReference>
<evidence type="ECO:0000256" key="1">
    <source>
        <dbReference type="SAM" id="SignalP"/>
    </source>
</evidence>
<evidence type="ECO:0000259" key="2">
    <source>
        <dbReference type="PROSITE" id="PS50213"/>
    </source>
</evidence>
<keyword evidence="1" id="KW-0732">Signal</keyword>
<accession>A0A7W6ESG1</accession>
<dbReference type="AlphaFoldDB" id="A0A7W6ESG1"/>
<dbReference type="Proteomes" id="UP000541352">
    <property type="component" value="Unassembled WGS sequence"/>
</dbReference>
<dbReference type="PROSITE" id="PS51257">
    <property type="entry name" value="PROKAR_LIPOPROTEIN"/>
    <property type="match status" value="1"/>
</dbReference>
<name>A0A7W6ESG1_9BACT</name>
<dbReference type="SMART" id="SM00554">
    <property type="entry name" value="FAS1"/>
    <property type="match status" value="2"/>
</dbReference>
<dbReference type="SUPFAM" id="SSF82153">
    <property type="entry name" value="FAS1 domain"/>
    <property type="match status" value="2"/>
</dbReference>
<dbReference type="PROSITE" id="PS50213">
    <property type="entry name" value="FAS1"/>
    <property type="match status" value="2"/>
</dbReference>
<organism evidence="3 4">
    <name type="scientific">Runella defluvii</name>
    <dbReference type="NCBI Taxonomy" id="370973"/>
    <lineage>
        <taxon>Bacteria</taxon>
        <taxon>Pseudomonadati</taxon>
        <taxon>Bacteroidota</taxon>
        <taxon>Cytophagia</taxon>
        <taxon>Cytophagales</taxon>
        <taxon>Spirosomataceae</taxon>
        <taxon>Runella</taxon>
    </lineage>
</organism>
<dbReference type="GO" id="GO:0005615">
    <property type="term" value="C:extracellular space"/>
    <property type="evidence" value="ECO:0007669"/>
    <property type="project" value="TreeGrafter"/>
</dbReference>
<dbReference type="InterPro" id="IPR050904">
    <property type="entry name" value="Adhesion/Biosynth-related"/>
</dbReference>
<feature type="domain" description="FAS1" evidence="2">
    <location>
        <begin position="34"/>
        <end position="165"/>
    </location>
</feature>
<dbReference type="InterPro" id="IPR036378">
    <property type="entry name" value="FAS1_dom_sf"/>
</dbReference>
<feature type="chain" id="PRO_5031190197" evidence="1">
    <location>
        <begin position="27"/>
        <end position="319"/>
    </location>
</feature>
<feature type="signal peptide" evidence="1">
    <location>
        <begin position="1"/>
        <end position="26"/>
    </location>
</feature>
<keyword evidence="4" id="KW-1185">Reference proteome</keyword>
<dbReference type="PANTHER" id="PTHR10900:SF77">
    <property type="entry name" value="FI19380P1"/>
    <property type="match status" value="1"/>
</dbReference>
<dbReference type="Pfam" id="PF02469">
    <property type="entry name" value="Fasciclin"/>
    <property type="match status" value="2"/>
</dbReference>
<dbReference type="InterPro" id="IPR000782">
    <property type="entry name" value="FAS1_domain"/>
</dbReference>
<dbReference type="Gene3D" id="2.30.180.10">
    <property type="entry name" value="FAS1 domain"/>
    <property type="match status" value="2"/>
</dbReference>
<comment type="caution">
    <text evidence="3">The sequence shown here is derived from an EMBL/GenBank/DDBJ whole genome shotgun (WGS) entry which is preliminary data.</text>
</comment>
<gene>
    <name evidence="3" type="ORF">FHS57_004501</name>
</gene>
<dbReference type="PANTHER" id="PTHR10900">
    <property type="entry name" value="PERIOSTIN-RELATED"/>
    <property type="match status" value="1"/>
</dbReference>
<proteinExistence type="predicted"/>
<reference evidence="3 4" key="1">
    <citation type="submission" date="2020-08" db="EMBL/GenBank/DDBJ databases">
        <title>Genomic Encyclopedia of Type Strains, Phase IV (KMG-IV): sequencing the most valuable type-strain genomes for metagenomic binning, comparative biology and taxonomic classification.</title>
        <authorList>
            <person name="Goeker M."/>
        </authorList>
    </citation>
    <scope>NUCLEOTIDE SEQUENCE [LARGE SCALE GENOMIC DNA]</scope>
    <source>
        <strain evidence="3 4">DSM 17976</strain>
    </source>
</reference>
<dbReference type="FunFam" id="2.30.180.10:FF:000032">
    <property type="entry name" value="Fasciclin domain-containing protein, putative"/>
    <property type="match status" value="1"/>
</dbReference>
<dbReference type="RefSeq" id="WP_229601418.1">
    <property type="nucleotide sequence ID" value="NZ_JACIBY010000011.1"/>
</dbReference>
<evidence type="ECO:0000313" key="3">
    <source>
        <dbReference type="EMBL" id="MBB3840481.1"/>
    </source>
</evidence>